<comment type="caution">
    <text evidence="1">The sequence shown here is derived from an EMBL/GenBank/DDBJ whole genome shotgun (WGS) entry which is preliminary data.</text>
</comment>
<evidence type="ECO:0000313" key="1">
    <source>
        <dbReference type="EMBL" id="KAF5263843.1"/>
    </source>
</evidence>
<organism evidence="1 2">
    <name type="scientific">Fusarium oxysporum</name>
    <name type="common">Fusarium vascular wilt</name>
    <dbReference type="NCBI Taxonomy" id="5507"/>
    <lineage>
        <taxon>Eukaryota</taxon>
        <taxon>Fungi</taxon>
        <taxon>Dikarya</taxon>
        <taxon>Ascomycota</taxon>
        <taxon>Pezizomycotina</taxon>
        <taxon>Sordariomycetes</taxon>
        <taxon>Hypocreomycetidae</taxon>
        <taxon>Hypocreales</taxon>
        <taxon>Nectriaceae</taxon>
        <taxon>Fusarium</taxon>
        <taxon>Fusarium oxysporum species complex</taxon>
    </lineage>
</organism>
<accession>A0A8H5AEV8</accession>
<protein>
    <submittedName>
        <fullName evidence="1">Uncharacterized protein</fullName>
    </submittedName>
</protein>
<reference evidence="1" key="1">
    <citation type="submission" date="2020-02" db="EMBL/GenBank/DDBJ databases">
        <title>Identification and distribution of gene clusters putatively required for synthesis of sphingolipid metabolism inhibitors in phylogenetically diverse species of the filamentous fungus Fusarium.</title>
        <authorList>
            <person name="Kim H.-S."/>
            <person name="Busman M."/>
            <person name="Brown D.W."/>
            <person name="Divon H."/>
            <person name="Uhlig S."/>
            <person name="Proctor R.H."/>
        </authorList>
    </citation>
    <scope>NUCLEOTIDE SEQUENCE [LARGE SCALE GENOMIC DNA]</scope>
    <source>
        <strain evidence="1">NRRL 39464</strain>
    </source>
</reference>
<dbReference type="AlphaFoldDB" id="A0A8H5AEV8"/>
<name>A0A8H5AEV8_FUSOX</name>
<dbReference type="Proteomes" id="UP000558688">
    <property type="component" value="Unassembled WGS sequence"/>
</dbReference>
<evidence type="ECO:0000313" key="2">
    <source>
        <dbReference type="Proteomes" id="UP000558688"/>
    </source>
</evidence>
<proteinExistence type="predicted"/>
<gene>
    <name evidence="1" type="ORF">FOXYS1_5397</name>
</gene>
<sequence length="227" mass="24825">MSSSEIELTAGELKELIEMNIKALYAFDKVRLFLVKRIEEASGRVLYGAGVATFPSTAETEIFLRSSGRRFTIESALEDILEQTMVKLSKEMLFPEWCVKVLNDYLSGKSGLLHITFPIMNAGKREKATDEAFAIGQPAKVAFACDFKASSSIANLPVNIAALYASMPVTKLFVCKRGELYVAGVATPHTCGHGSVLLKGIERTTAEGALESLLDETAKELTKEMNF</sequence>
<dbReference type="EMBL" id="JAAFOW010000840">
    <property type="protein sequence ID" value="KAF5263843.1"/>
    <property type="molecule type" value="Genomic_DNA"/>
</dbReference>